<evidence type="ECO:0000259" key="2">
    <source>
        <dbReference type="Pfam" id="PF00487"/>
    </source>
</evidence>
<keyword evidence="1" id="KW-1133">Transmembrane helix</keyword>
<evidence type="ECO:0000313" key="3">
    <source>
        <dbReference type="EMBL" id="KAL1608598.1"/>
    </source>
</evidence>
<evidence type="ECO:0000313" key="4">
    <source>
        <dbReference type="Proteomes" id="UP001521222"/>
    </source>
</evidence>
<keyword evidence="1" id="KW-0472">Membrane</keyword>
<name>A0ABR3RWE6_9PLEO</name>
<evidence type="ECO:0000256" key="1">
    <source>
        <dbReference type="SAM" id="Phobius"/>
    </source>
</evidence>
<reference evidence="3 4" key="1">
    <citation type="submission" date="2024-02" db="EMBL/GenBank/DDBJ databases">
        <title>De novo assembly and annotation of 12 fungi associated with fruit tree decline syndrome in Ontario, Canada.</title>
        <authorList>
            <person name="Sulman M."/>
            <person name="Ellouze W."/>
            <person name="Ilyukhin E."/>
        </authorList>
    </citation>
    <scope>NUCLEOTIDE SEQUENCE [LARGE SCALE GENOMIC DNA]</scope>
    <source>
        <strain evidence="3 4">M97-236</strain>
    </source>
</reference>
<protein>
    <recommendedName>
        <fullName evidence="2">Fatty acid desaturase domain-containing protein</fullName>
    </recommendedName>
</protein>
<gene>
    <name evidence="3" type="ORF">SLS59_001788</name>
</gene>
<organism evidence="3 4">
    <name type="scientific">Nothophoma quercina</name>
    <dbReference type="NCBI Taxonomy" id="749835"/>
    <lineage>
        <taxon>Eukaryota</taxon>
        <taxon>Fungi</taxon>
        <taxon>Dikarya</taxon>
        <taxon>Ascomycota</taxon>
        <taxon>Pezizomycotina</taxon>
        <taxon>Dothideomycetes</taxon>
        <taxon>Pleosporomycetidae</taxon>
        <taxon>Pleosporales</taxon>
        <taxon>Pleosporineae</taxon>
        <taxon>Didymellaceae</taxon>
        <taxon>Nothophoma</taxon>
    </lineage>
</organism>
<dbReference type="EMBL" id="JAKIXB020000005">
    <property type="protein sequence ID" value="KAL1608598.1"/>
    <property type="molecule type" value="Genomic_DNA"/>
</dbReference>
<keyword evidence="4" id="KW-1185">Reference proteome</keyword>
<sequence>MSSTVTLTATRPRISVAAGPTATKSTALEDALAIAKEHRSRDTVKSLLTITANYATIGLAIAMSEVMAPHFIENKLAMVLVRAVAVLAISSRLRGFENLVHEASHNNLFASPQTHAMLEALYAFPVFRIVCDYRASHLVHHKHLGDPEKDPDIIRLHELGLHNIRDAPIYYLAGVPASGYLVYEYFTTTFADFWTSKSVRVSKSLYWATVLGLVTWTDSWSFFALYYVVPLFCVLSTTRYWAEASEHVGMDLNSSFATSRNNLGFLHRWFQHPHNDGYHAVHHLHAQVPFHKLPVVHELLTNQNPEYKSTTVESQGMWETFCQMATSKTIVKGRPTTGDWS</sequence>
<accession>A0ABR3RWE6</accession>
<proteinExistence type="predicted"/>
<feature type="transmembrane region" description="Helical" evidence="1">
    <location>
        <begin position="205"/>
        <end position="229"/>
    </location>
</feature>
<dbReference type="InterPro" id="IPR005804">
    <property type="entry name" value="FA_desaturase_dom"/>
</dbReference>
<keyword evidence="1" id="KW-0812">Transmembrane</keyword>
<comment type="caution">
    <text evidence="3">The sequence shown here is derived from an EMBL/GenBank/DDBJ whole genome shotgun (WGS) entry which is preliminary data.</text>
</comment>
<dbReference type="Proteomes" id="UP001521222">
    <property type="component" value="Unassembled WGS sequence"/>
</dbReference>
<dbReference type="Pfam" id="PF00487">
    <property type="entry name" value="FA_desaturase"/>
    <property type="match status" value="1"/>
</dbReference>
<feature type="domain" description="Fatty acid desaturase" evidence="2">
    <location>
        <begin position="83"/>
        <end position="310"/>
    </location>
</feature>